<evidence type="ECO:0000313" key="2">
    <source>
        <dbReference type="Proteomes" id="UP000655044"/>
    </source>
</evidence>
<sequence length="158" mass="18180">MWDETSALQGRRISYRDLRDRIMHKTGVEVSHTWLGRLYNAVDLPPDRRPKVDPKLQAAIARGLGYEPEVFTTSERADRTLRELEEFRRDRDMLKAAGLLDAIRDPEMSVMTRELSTLADLPEEERRRVLRSGLKAMLDAFRQARGPAASARDADEFP</sequence>
<protein>
    <submittedName>
        <fullName evidence="1">Uncharacterized protein</fullName>
    </submittedName>
</protein>
<dbReference type="InterPro" id="IPR010982">
    <property type="entry name" value="Lambda_DNA-bd_dom_sf"/>
</dbReference>
<evidence type="ECO:0000313" key="1">
    <source>
        <dbReference type="EMBL" id="GIH88017.1"/>
    </source>
</evidence>
<gene>
    <name evidence="1" type="ORF">Pro02_64250</name>
</gene>
<reference evidence="1" key="1">
    <citation type="submission" date="2021-01" db="EMBL/GenBank/DDBJ databases">
        <title>Whole genome shotgun sequence of Planobispora rosea NBRC 15558.</title>
        <authorList>
            <person name="Komaki H."/>
            <person name="Tamura T."/>
        </authorList>
    </citation>
    <scope>NUCLEOTIDE SEQUENCE</scope>
    <source>
        <strain evidence="1">NBRC 15558</strain>
    </source>
</reference>
<dbReference type="Proteomes" id="UP000655044">
    <property type="component" value="Unassembled WGS sequence"/>
</dbReference>
<dbReference type="GO" id="GO:0003677">
    <property type="term" value="F:DNA binding"/>
    <property type="evidence" value="ECO:0007669"/>
    <property type="project" value="InterPro"/>
</dbReference>
<dbReference type="EMBL" id="BOOI01000071">
    <property type="protein sequence ID" value="GIH88017.1"/>
    <property type="molecule type" value="Genomic_DNA"/>
</dbReference>
<name>A0A8J3S8J9_PLARO</name>
<dbReference type="Gene3D" id="1.10.260.40">
    <property type="entry name" value="lambda repressor-like DNA-binding domains"/>
    <property type="match status" value="1"/>
</dbReference>
<accession>A0A8J3S8J9</accession>
<dbReference type="RefSeq" id="WP_189243712.1">
    <property type="nucleotide sequence ID" value="NZ_BMQP01000047.1"/>
</dbReference>
<keyword evidence="2" id="KW-1185">Reference proteome</keyword>
<dbReference type="AlphaFoldDB" id="A0A8J3S8J9"/>
<organism evidence="1 2">
    <name type="scientific">Planobispora rosea</name>
    <dbReference type="NCBI Taxonomy" id="35762"/>
    <lineage>
        <taxon>Bacteria</taxon>
        <taxon>Bacillati</taxon>
        <taxon>Actinomycetota</taxon>
        <taxon>Actinomycetes</taxon>
        <taxon>Streptosporangiales</taxon>
        <taxon>Streptosporangiaceae</taxon>
        <taxon>Planobispora</taxon>
    </lineage>
</organism>
<proteinExistence type="predicted"/>
<comment type="caution">
    <text evidence="1">The sequence shown here is derived from an EMBL/GenBank/DDBJ whole genome shotgun (WGS) entry which is preliminary data.</text>
</comment>